<reference evidence="1" key="1">
    <citation type="journal article" date="2020" name="G3 (Bethesda)">
        <title>High-Quality Assemblies for Three Invasive Social Wasps from the &lt;i&gt;Vespula&lt;/i&gt; Genus.</title>
        <authorList>
            <person name="Harrop T.W.R."/>
            <person name="Guhlin J."/>
            <person name="McLaughlin G.M."/>
            <person name="Permina E."/>
            <person name="Stockwell P."/>
            <person name="Gilligan J."/>
            <person name="Le Lec M.F."/>
            <person name="Gruber M.A.M."/>
            <person name="Quinn O."/>
            <person name="Lovegrove M."/>
            <person name="Duncan E.J."/>
            <person name="Remnant E.J."/>
            <person name="Van Eeckhoven J."/>
            <person name="Graham B."/>
            <person name="Knapp R.A."/>
            <person name="Langford K.W."/>
            <person name="Kronenberg Z."/>
            <person name="Press M.O."/>
            <person name="Eacker S.M."/>
            <person name="Wilson-Rankin E.E."/>
            <person name="Purcell J."/>
            <person name="Lester P.J."/>
            <person name="Dearden P.K."/>
        </authorList>
    </citation>
    <scope>NUCLEOTIDE SEQUENCE</scope>
    <source>
        <strain evidence="1">Volc-1</strain>
    </source>
</reference>
<proteinExistence type="predicted"/>
<comment type="caution">
    <text evidence="1">The sequence shown here is derived from an EMBL/GenBank/DDBJ whole genome shotgun (WGS) entry which is preliminary data.</text>
</comment>
<evidence type="ECO:0000313" key="1">
    <source>
        <dbReference type="EMBL" id="KAF7390667.1"/>
    </source>
</evidence>
<organism evidence="1 2">
    <name type="scientific">Vespula pensylvanica</name>
    <name type="common">Western yellow jacket</name>
    <name type="synonym">Wasp</name>
    <dbReference type="NCBI Taxonomy" id="30213"/>
    <lineage>
        <taxon>Eukaryota</taxon>
        <taxon>Metazoa</taxon>
        <taxon>Ecdysozoa</taxon>
        <taxon>Arthropoda</taxon>
        <taxon>Hexapoda</taxon>
        <taxon>Insecta</taxon>
        <taxon>Pterygota</taxon>
        <taxon>Neoptera</taxon>
        <taxon>Endopterygota</taxon>
        <taxon>Hymenoptera</taxon>
        <taxon>Apocrita</taxon>
        <taxon>Aculeata</taxon>
        <taxon>Vespoidea</taxon>
        <taxon>Vespidae</taxon>
        <taxon>Vespinae</taxon>
        <taxon>Vespula</taxon>
    </lineage>
</organism>
<gene>
    <name evidence="1" type="ORF">H0235_017829</name>
</gene>
<dbReference type="AlphaFoldDB" id="A0A834JM41"/>
<name>A0A834JM41_VESPE</name>
<keyword evidence="2" id="KW-1185">Reference proteome</keyword>
<dbReference type="Proteomes" id="UP000600918">
    <property type="component" value="Unassembled WGS sequence"/>
</dbReference>
<protein>
    <submittedName>
        <fullName evidence="1">Uncharacterized protein</fullName>
    </submittedName>
</protein>
<sequence>MAITIRDVRVVVVDYVRYSYIIVTCMGRVNDKEIWRLSNYFRSGSDGNSSIRDVSRSTRFQWPLEQPALVNRRISALTFSTRPQKISNILETNQSSPIVFKRQYLVKLSSVRSITQETLVDFET</sequence>
<dbReference type="EMBL" id="JACSDY010000023">
    <property type="protein sequence ID" value="KAF7390667.1"/>
    <property type="molecule type" value="Genomic_DNA"/>
</dbReference>
<accession>A0A834JM41</accession>
<evidence type="ECO:0000313" key="2">
    <source>
        <dbReference type="Proteomes" id="UP000600918"/>
    </source>
</evidence>